<protein>
    <submittedName>
        <fullName evidence="2">Uncharacterized protein</fullName>
    </submittedName>
</protein>
<dbReference type="EMBL" id="CAMGYJ010000003">
    <property type="protein sequence ID" value="CAI0392988.1"/>
    <property type="molecule type" value="Genomic_DNA"/>
</dbReference>
<proteinExistence type="predicted"/>
<feature type="compositionally biased region" description="Polar residues" evidence="1">
    <location>
        <begin position="25"/>
        <end position="34"/>
    </location>
</feature>
<keyword evidence="3" id="KW-1185">Reference proteome</keyword>
<sequence length="85" mass="9046">MIGTMGEESDANVTGTAASPRLHSSAATAQTRTYGRNAKAMTATPASVKEYPNAYAFIIDKPGKTAREVQRLKSETLNFVNLPGD</sequence>
<reference evidence="2" key="1">
    <citation type="submission" date="2022-08" db="EMBL/GenBank/DDBJ databases">
        <authorList>
            <person name="Gutierrez-Valencia J."/>
        </authorList>
    </citation>
    <scope>NUCLEOTIDE SEQUENCE</scope>
</reference>
<gene>
    <name evidence="2" type="ORF">LITE_LOCUS7758</name>
</gene>
<dbReference type="AlphaFoldDB" id="A0AAV0I6W7"/>
<evidence type="ECO:0000256" key="1">
    <source>
        <dbReference type="SAM" id="MobiDB-lite"/>
    </source>
</evidence>
<name>A0AAV0I6W7_9ROSI</name>
<comment type="caution">
    <text evidence="2">The sequence shown here is derived from an EMBL/GenBank/DDBJ whole genome shotgun (WGS) entry which is preliminary data.</text>
</comment>
<dbReference type="Proteomes" id="UP001154282">
    <property type="component" value="Unassembled WGS sequence"/>
</dbReference>
<evidence type="ECO:0000313" key="2">
    <source>
        <dbReference type="EMBL" id="CAI0392988.1"/>
    </source>
</evidence>
<feature type="region of interest" description="Disordered" evidence="1">
    <location>
        <begin position="1"/>
        <end position="42"/>
    </location>
</feature>
<organism evidence="2 3">
    <name type="scientific">Linum tenue</name>
    <dbReference type="NCBI Taxonomy" id="586396"/>
    <lineage>
        <taxon>Eukaryota</taxon>
        <taxon>Viridiplantae</taxon>
        <taxon>Streptophyta</taxon>
        <taxon>Embryophyta</taxon>
        <taxon>Tracheophyta</taxon>
        <taxon>Spermatophyta</taxon>
        <taxon>Magnoliopsida</taxon>
        <taxon>eudicotyledons</taxon>
        <taxon>Gunneridae</taxon>
        <taxon>Pentapetalae</taxon>
        <taxon>rosids</taxon>
        <taxon>fabids</taxon>
        <taxon>Malpighiales</taxon>
        <taxon>Linaceae</taxon>
        <taxon>Linum</taxon>
    </lineage>
</organism>
<accession>A0AAV0I6W7</accession>
<evidence type="ECO:0000313" key="3">
    <source>
        <dbReference type="Proteomes" id="UP001154282"/>
    </source>
</evidence>